<dbReference type="InterPro" id="IPR027095">
    <property type="entry name" value="Golgin-45"/>
</dbReference>
<comment type="caution">
    <text evidence="3">The sequence shown here is derived from an EMBL/GenBank/DDBJ whole genome shotgun (WGS) entry which is preliminary data.</text>
</comment>
<accession>A0A7D9ICG7</accession>
<feature type="coiled-coil region" evidence="1">
    <location>
        <begin position="157"/>
        <end position="245"/>
    </location>
</feature>
<evidence type="ECO:0000256" key="1">
    <source>
        <dbReference type="SAM" id="Coils"/>
    </source>
</evidence>
<proteinExistence type="predicted"/>
<dbReference type="GO" id="GO:0000139">
    <property type="term" value="C:Golgi membrane"/>
    <property type="evidence" value="ECO:0007669"/>
    <property type="project" value="TreeGrafter"/>
</dbReference>
<protein>
    <submittedName>
        <fullName evidence="3">Uncharacterized protein</fullName>
    </submittedName>
</protein>
<dbReference type="GO" id="GO:0007030">
    <property type="term" value="P:Golgi organization"/>
    <property type="evidence" value="ECO:0007669"/>
    <property type="project" value="InterPro"/>
</dbReference>
<dbReference type="PANTHER" id="PTHR13066:SF2">
    <property type="entry name" value="GOLGIN-45"/>
    <property type="match status" value="1"/>
</dbReference>
<dbReference type="PANTHER" id="PTHR13066">
    <property type="entry name" value="BASIC LEUCINE ZIPPER NUCLEAR FACTOR 1 BLZF1 PROTEIN"/>
    <property type="match status" value="1"/>
</dbReference>
<gene>
    <name evidence="3" type="ORF">PACLA_8A005285</name>
</gene>
<keyword evidence="4" id="KW-1185">Reference proteome</keyword>
<keyword evidence="1" id="KW-0175">Coiled coil</keyword>
<dbReference type="AlphaFoldDB" id="A0A7D9ICG7"/>
<dbReference type="Proteomes" id="UP001152795">
    <property type="component" value="Unassembled WGS sequence"/>
</dbReference>
<evidence type="ECO:0000313" key="4">
    <source>
        <dbReference type="Proteomes" id="UP001152795"/>
    </source>
</evidence>
<dbReference type="EMBL" id="CACRXK020004372">
    <property type="protein sequence ID" value="CAB4002489.1"/>
    <property type="molecule type" value="Genomic_DNA"/>
</dbReference>
<reference evidence="3" key="1">
    <citation type="submission" date="2020-04" db="EMBL/GenBank/DDBJ databases">
        <authorList>
            <person name="Alioto T."/>
            <person name="Alioto T."/>
            <person name="Gomez Garrido J."/>
        </authorList>
    </citation>
    <scope>NUCLEOTIDE SEQUENCE</scope>
    <source>
        <strain evidence="3">A484AB</strain>
    </source>
</reference>
<evidence type="ECO:0000313" key="3">
    <source>
        <dbReference type="EMBL" id="CAB4002489.1"/>
    </source>
</evidence>
<feature type="region of interest" description="Disordered" evidence="2">
    <location>
        <begin position="17"/>
        <end position="42"/>
    </location>
</feature>
<dbReference type="GO" id="GO:0043001">
    <property type="term" value="P:Golgi to plasma membrane protein transport"/>
    <property type="evidence" value="ECO:0007669"/>
    <property type="project" value="InterPro"/>
</dbReference>
<name>A0A7D9ICG7_PARCT</name>
<organism evidence="3 4">
    <name type="scientific">Paramuricea clavata</name>
    <name type="common">Red gorgonian</name>
    <name type="synonym">Violescent sea-whip</name>
    <dbReference type="NCBI Taxonomy" id="317549"/>
    <lineage>
        <taxon>Eukaryota</taxon>
        <taxon>Metazoa</taxon>
        <taxon>Cnidaria</taxon>
        <taxon>Anthozoa</taxon>
        <taxon>Octocorallia</taxon>
        <taxon>Malacalcyonacea</taxon>
        <taxon>Plexauridae</taxon>
        <taxon>Paramuricea</taxon>
    </lineage>
</organism>
<evidence type="ECO:0000256" key="2">
    <source>
        <dbReference type="SAM" id="MobiDB-lite"/>
    </source>
</evidence>
<dbReference type="OrthoDB" id="5959043at2759"/>
<feature type="compositionally biased region" description="Polar residues" evidence="2">
    <location>
        <begin position="33"/>
        <end position="42"/>
    </location>
</feature>
<sequence length="436" mass="48393">MAGYILSVGNQQATGNLQNDYAKLPRSSGDGMESQSLSNDKTSAGLTYNEVAGTLHETASVKPQTSSSSNEPYIPTFTTDSGQLDALVSGKILTPVQEVKNTTVPIDRLNLSQSRFVGKTPEQDTSLRNGNIYLSHVGLGSDLASGTSLSVERKAECLDLQSLVKDLETRNQKLSEENEKLLNKLSVQSKVNSDLKKLLVASVGEDIGVRLEEMTADKAQFDTTLKNLERDLEQTSEELSKVSIECDVWRSKFLASRMMTNGLTDIKTTLFLKNRNCQAALQKLLEEQSDIRQHLRATNRLLQGIHKRSNSTAYQSMKKNPWQDFPKSSIVELSHINYNLAEDICHAVNPIHFYSTVDKISSADEEIIPVSDLTPAEQMACQVLKNDTDDADEMELTMNKLGRQYIGNSYASRFLTNNFRITFDCCERCTGALKVV</sequence>